<dbReference type="Pfam" id="PF21158">
    <property type="entry name" value="flgK_1st_1"/>
    <property type="match status" value="1"/>
</dbReference>
<dbReference type="SUPFAM" id="SSF64518">
    <property type="entry name" value="Phase 1 flagellin"/>
    <property type="match status" value="2"/>
</dbReference>
<evidence type="ECO:0000256" key="3">
    <source>
        <dbReference type="ARBA" id="ARBA00009677"/>
    </source>
</evidence>
<dbReference type="Proteomes" id="UP000623842">
    <property type="component" value="Unassembled WGS sequence"/>
</dbReference>
<accession>A0A919BB88</accession>
<evidence type="ECO:0000313" key="11">
    <source>
        <dbReference type="EMBL" id="GHF80257.1"/>
    </source>
</evidence>
<feature type="domain" description="Flagellar basal body rod protein N-terminal" evidence="7">
    <location>
        <begin position="7"/>
        <end position="35"/>
    </location>
</feature>
<dbReference type="Pfam" id="PF06429">
    <property type="entry name" value="Flg_bbr_C"/>
    <property type="match status" value="1"/>
</dbReference>
<dbReference type="GO" id="GO:0009424">
    <property type="term" value="C:bacterial-type flagellum hook"/>
    <property type="evidence" value="ECO:0007669"/>
    <property type="project" value="InterPro"/>
</dbReference>
<dbReference type="EMBL" id="BNCK01000001">
    <property type="protein sequence ID" value="GHF80257.1"/>
    <property type="molecule type" value="Genomic_DNA"/>
</dbReference>
<name>A0A919BB88_9GAMM</name>
<dbReference type="PANTHER" id="PTHR30033:SF1">
    <property type="entry name" value="FLAGELLAR HOOK-ASSOCIATED PROTEIN 1"/>
    <property type="match status" value="1"/>
</dbReference>
<dbReference type="PANTHER" id="PTHR30033">
    <property type="entry name" value="FLAGELLAR HOOK-ASSOCIATED PROTEIN 1"/>
    <property type="match status" value="1"/>
</dbReference>
<reference evidence="11" key="2">
    <citation type="submission" date="2020-09" db="EMBL/GenBank/DDBJ databases">
        <authorList>
            <person name="Sun Q."/>
            <person name="Kim S."/>
        </authorList>
    </citation>
    <scope>NUCLEOTIDE SEQUENCE</scope>
    <source>
        <strain evidence="11">KCTC 42731</strain>
    </source>
</reference>
<evidence type="ECO:0000259" key="7">
    <source>
        <dbReference type="Pfam" id="PF00460"/>
    </source>
</evidence>
<gene>
    <name evidence="11" type="primary">flgK</name>
    <name evidence="11" type="ORF">GCM10017161_04390</name>
</gene>
<dbReference type="RefSeq" id="WP_189767070.1">
    <property type="nucleotide sequence ID" value="NZ_BNCK01000001.1"/>
</dbReference>
<evidence type="ECO:0000259" key="8">
    <source>
        <dbReference type="Pfam" id="PF06429"/>
    </source>
</evidence>
<comment type="subcellular location">
    <subcellularLocation>
        <location evidence="1">Bacterial flagellum</location>
    </subcellularLocation>
    <subcellularLocation>
        <location evidence="2">Secreted</location>
    </subcellularLocation>
</comment>
<dbReference type="GO" id="GO:0005576">
    <property type="term" value="C:extracellular region"/>
    <property type="evidence" value="ECO:0007669"/>
    <property type="project" value="UniProtKB-SubCell"/>
</dbReference>
<keyword evidence="6" id="KW-0975">Bacterial flagellum</keyword>
<keyword evidence="5" id="KW-0964">Secreted</keyword>
<feature type="domain" description="Flagellar basal-body/hook protein C-terminal" evidence="8">
    <location>
        <begin position="623"/>
        <end position="661"/>
    </location>
</feature>
<protein>
    <recommendedName>
        <fullName evidence="4">Flagellar hook-associated protein 1</fullName>
    </recommendedName>
</protein>
<evidence type="ECO:0000256" key="5">
    <source>
        <dbReference type="ARBA" id="ARBA00022525"/>
    </source>
</evidence>
<dbReference type="PRINTS" id="PR01005">
    <property type="entry name" value="FLGHOOKAP1"/>
</dbReference>
<dbReference type="InterPro" id="IPR049119">
    <property type="entry name" value="FlgK_D2-like"/>
</dbReference>
<dbReference type="Pfam" id="PF00460">
    <property type="entry name" value="Flg_bb_rod"/>
    <property type="match status" value="1"/>
</dbReference>
<evidence type="ECO:0000256" key="2">
    <source>
        <dbReference type="ARBA" id="ARBA00004613"/>
    </source>
</evidence>
<dbReference type="NCBIfam" id="TIGR02492">
    <property type="entry name" value="flgK_ends"/>
    <property type="match status" value="1"/>
</dbReference>
<comment type="similarity">
    <text evidence="3">Belongs to the flagella basal body rod proteins family.</text>
</comment>
<dbReference type="AlphaFoldDB" id="A0A919BB88"/>
<evidence type="ECO:0000259" key="9">
    <source>
        <dbReference type="Pfam" id="PF21158"/>
    </source>
</evidence>
<keyword evidence="11" id="KW-0282">Flagellum</keyword>
<evidence type="ECO:0000259" key="10">
    <source>
        <dbReference type="Pfam" id="PF22638"/>
    </source>
</evidence>
<keyword evidence="12" id="KW-1185">Reference proteome</keyword>
<organism evidence="11 12">
    <name type="scientific">Thalassotalea marina</name>
    <dbReference type="NCBI Taxonomy" id="1673741"/>
    <lineage>
        <taxon>Bacteria</taxon>
        <taxon>Pseudomonadati</taxon>
        <taxon>Pseudomonadota</taxon>
        <taxon>Gammaproteobacteria</taxon>
        <taxon>Alteromonadales</taxon>
        <taxon>Colwelliaceae</taxon>
        <taxon>Thalassotalea</taxon>
    </lineage>
</organism>
<evidence type="ECO:0000256" key="6">
    <source>
        <dbReference type="ARBA" id="ARBA00023143"/>
    </source>
</evidence>
<dbReference type="InterPro" id="IPR002371">
    <property type="entry name" value="FlgK"/>
</dbReference>
<dbReference type="InterPro" id="IPR053927">
    <property type="entry name" value="FlgK_helical"/>
</dbReference>
<keyword evidence="11" id="KW-0969">Cilium</keyword>
<evidence type="ECO:0000256" key="1">
    <source>
        <dbReference type="ARBA" id="ARBA00004365"/>
    </source>
</evidence>
<sequence length="664" mass="70360">MSVNLYQTGVSGLLAAQQQLATTGHNIANVNTEGFNRQRAEQGAAIGTAFGDQYLGSGTYIQDVARIFNKFSYREQLVNTGKVGYADSLNRDLDQLNEIMTFSGKSINDSLNRFYQAINSISDNPSDLGLRNIALSQAEILAGDFKAMNKNLDLLENSANGEIEQIAAQVSRMSVEIAKINEQILSQSGPEVTGQANDLLDRRDQLIMELGEYANVNTVTDKNGVMTVMIGSGNTLVAGITPLRVAVTSGDPDPNQKQLQLVGANGNVGLNGATVGGKLEAKFEYRDEHLADLRSQVNRIAMAISDTLNSSQAQGLDLNGQTGLNIFTDINTNQLMQGRVLTPSTNTGSVQASVEITDISKVPTDEFEIEWDGTNYVMTNLDTRASQTLTLTPPNEYDTGLGFSFNIDSGTPAVGDSFIVRPTENSASLIDVTLQDGAGIAASTPVGVHVSENNVSDGQLKITNVLDPVAAQTYVNTTNSEITVDVYESAPGTFTYRVFDSANPPPAPVITTGTFAAGSSATIALPPGPTPAFEIEISGEPAGQGSLAREQFFLKDAFGQGNGGNATKMALTQEQGIISGGKESFNQSIGISTAEVGSKASSAKLVSQTAQALHTQAYNRVQEASGVNLDEEAANMLKFQQAYQASSRIISVANTIFDTLLAAV</sequence>
<evidence type="ECO:0000256" key="4">
    <source>
        <dbReference type="ARBA" id="ARBA00016244"/>
    </source>
</evidence>
<dbReference type="Pfam" id="PF22638">
    <property type="entry name" value="FlgK_D1"/>
    <property type="match status" value="1"/>
</dbReference>
<dbReference type="GO" id="GO:0044780">
    <property type="term" value="P:bacterial-type flagellum assembly"/>
    <property type="evidence" value="ECO:0007669"/>
    <property type="project" value="InterPro"/>
</dbReference>
<reference evidence="11" key="1">
    <citation type="journal article" date="2014" name="Int. J. Syst. Evol. Microbiol.">
        <title>Complete genome sequence of Corynebacterium casei LMG S-19264T (=DSM 44701T), isolated from a smear-ripened cheese.</title>
        <authorList>
            <consortium name="US DOE Joint Genome Institute (JGI-PGF)"/>
            <person name="Walter F."/>
            <person name="Albersmeier A."/>
            <person name="Kalinowski J."/>
            <person name="Ruckert C."/>
        </authorList>
    </citation>
    <scope>NUCLEOTIDE SEQUENCE</scope>
    <source>
        <strain evidence="11">KCTC 42731</strain>
    </source>
</reference>
<keyword evidence="11" id="KW-0966">Cell projection</keyword>
<dbReference type="InterPro" id="IPR001444">
    <property type="entry name" value="Flag_bb_rod_N"/>
</dbReference>
<evidence type="ECO:0000313" key="12">
    <source>
        <dbReference type="Proteomes" id="UP000623842"/>
    </source>
</evidence>
<proteinExistence type="inferred from homology"/>
<feature type="domain" description="Flagellar hook-associated protein 1 D2-like" evidence="9">
    <location>
        <begin position="344"/>
        <end position="422"/>
    </location>
</feature>
<feature type="domain" description="Flagellar hook-associated protein FlgK helical" evidence="10">
    <location>
        <begin position="93"/>
        <end position="327"/>
    </location>
</feature>
<comment type="caution">
    <text evidence="11">The sequence shown here is derived from an EMBL/GenBank/DDBJ whole genome shotgun (WGS) entry which is preliminary data.</text>
</comment>
<dbReference type="InterPro" id="IPR010930">
    <property type="entry name" value="Flg_bb/hook_C_dom"/>
</dbReference>
<dbReference type="GO" id="GO:0005198">
    <property type="term" value="F:structural molecule activity"/>
    <property type="evidence" value="ECO:0007669"/>
    <property type="project" value="InterPro"/>
</dbReference>